<evidence type="ECO:0000313" key="2">
    <source>
        <dbReference type="EMBL" id="PEG29091.1"/>
    </source>
</evidence>
<sequence length="151" mass="16562">MTNQDTKCVIVINEELPLGIIANTCTILGITLGKHVPELVGEDAVDSSEKSHLGIITIPVPILMGIITIPVPILKANKELLRALREELCTDNYKDVITVDFSDVAQSCNVYSEYLQKASMTPELEHSYFGLAICGHKKKVNKLTGSMPLLR</sequence>
<keyword evidence="3" id="KW-1185">Reference proteome</keyword>
<dbReference type="InterPro" id="IPR023476">
    <property type="entry name" value="Pep_tRNA_hydro_II_dom_sf"/>
</dbReference>
<dbReference type="Pfam" id="PF09391">
    <property type="entry name" value="DUF2000"/>
    <property type="match status" value="2"/>
</dbReference>
<keyword evidence="1" id="KW-0812">Transmembrane</keyword>
<dbReference type="EMBL" id="PDCJ01000005">
    <property type="protein sequence ID" value="PEG29091.1"/>
    <property type="molecule type" value="Genomic_DNA"/>
</dbReference>
<name>A0A2A7MCM0_9CLOT</name>
<keyword evidence="1" id="KW-1133">Transmembrane helix</keyword>
<accession>A0A2A7MCM0</accession>
<proteinExistence type="predicted"/>
<dbReference type="RefSeq" id="WP_058293277.1">
    <property type="nucleotide sequence ID" value="NZ_LN890325.1"/>
</dbReference>
<protein>
    <submittedName>
        <fullName evidence="2">DUF2000 domain-containing protein</fullName>
    </submittedName>
</protein>
<dbReference type="AlphaFoldDB" id="A0A2A7MCM0"/>
<gene>
    <name evidence="2" type="ORF">CQ394_19410</name>
</gene>
<dbReference type="Gene3D" id="3.40.1490.10">
    <property type="entry name" value="Bit1"/>
    <property type="match status" value="2"/>
</dbReference>
<dbReference type="OrthoDB" id="1045582at2"/>
<dbReference type="STRING" id="137838.GCA_001458595_00281"/>
<reference evidence="2 3" key="1">
    <citation type="submission" date="2017-10" db="EMBL/GenBank/DDBJ databases">
        <title>Effective Description of Clostridium neonatale sp. nov. linked to necrotizing enterocolitis in neonates and a clarification of species assignable to the genus Clostridium (Prazmowski 1880) emend. Lawson and Rainey 2016.</title>
        <authorList>
            <person name="Bernard K."/>
            <person name="Burdz T."/>
            <person name="Wiebe D."/>
            <person name="Balcewich B."/>
            <person name="Alfa M."/>
            <person name="Bernier A.-M."/>
        </authorList>
    </citation>
    <scope>NUCLEOTIDE SEQUENCE [LARGE SCALE GENOMIC DNA]</scope>
    <source>
        <strain evidence="2 3">LCDC99A005</strain>
    </source>
</reference>
<evidence type="ECO:0000313" key="3">
    <source>
        <dbReference type="Proteomes" id="UP000220840"/>
    </source>
</evidence>
<organism evidence="2 3">
    <name type="scientific">Clostridium neonatale</name>
    <dbReference type="NCBI Taxonomy" id="137838"/>
    <lineage>
        <taxon>Bacteria</taxon>
        <taxon>Bacillati</taxon>
        <taxon>Bacillota</taxon>
        <taxon>Clostridia</taxon>
        <taxon>Eubacteriales</taxon>
        <taxon>Clostridiaceae</taxon>
        <taxon>Clostridium</taxon>
    </lineage>
</organism>
<dbReference type="InterPro" id="IPR018988">
    <property type="entry name" value="DUF2000"/>
</dbReference>
<keyword evidence="1" id="KW-0472">Membrane</keyword>
<evidence type="ECO:0000256" key="1">
    <source>
        <dbReference type="SAM" id="Phobius"/>
    </source>
</evidence>
<dbReference type="SUPFAM" id="SSF102462">
    <property type="entry name" value="Peptidyl-tRNA hydrolase II"/>
    <property type="match status" value="2"/>
</dbReference>
<dbReference type="PIRSF" id="PIRSF033736">
    <property type="entry name" value="UCP033763"/>
    <property type="match status" value="1"/>
</dbReference>
<feature type="transmembrane region" description="Helical" evidence="1">
    <location>
        <begin position="53"/>
        <end position="74"/>
    </location>
</feature>
<dbReference type="InterPro" id="IPR017021">
    <property type="entry name" value="UCP033763"/>
</dbReference>
<dbReference type="Proteomes" id="UP000220840">
    <property type="component" value="Unassembled WGS sequence"/>
</dbReference>
<comment type="caution">
    <text evidence="2">The sequence shown here is derived from an EMBL/GenBank/DDBJ whole genome shotgun (WGS) entry which is preliminary data.</text>
</comment>